<reference evidence="2 3" key="1">
    <citation type="submission" date="2018-04" db="EMBL/GenBank/DDBJ databases">
        <title>Genomic Encyclopedia of Archaeal and Bacterial Type Strains, Phase II (KMG-II): from individual species to whole genera.</title>
        <authorList>
            <person name="Goeker M."/>
        </authorList>
    </citation>
    <scope>NUCLEOTIDE SEQUENCE [LARGE SCALE GENOMIC DNA]</scope>
    <source>
        <strain evidence="2 3">DSM 45169</strain>
    </source>
</reference>
<dbReference type="Pfam" id="PF01402">
    <property type="entry name" value="RHH_1"/>
    <property type="match status" value="1"/>
</dbReference>
<dbReference type="Proteomes" id="UP000241639">
    <property type="component" value="Unassembled WGS sequence"/>
</dbReference>
<name>A0A2T4Z0P6_9BACL</name>
<comment type="caution">
    <text evidence="2">The sequence shown here is derived from an EMBL/GenBank/DDBJ whole genome shotgun (WGS) entry which is preliminary data.</text>
</comment>
<dbReference type="Gene3D" id="1.10.1220.10">
    <property type="entry name" value="Met repressor-like"/>
    <property type="match status" value="1"/>
</dbReference>
<keyword evidence="3" id="KW-1185">Reference proteome</keyword>
<sequence length="130" mass="15201">MPVDYDWWINAQSIFLQQLYHNGSIEKGISNGDDWLGVRMLSETKRIMISLPQHLLQEVDGLVEKENSNRSELVRQAMKMYLHERKKRLIREMMQQGYMEMAKINLNIASEAFEAEEEADDKTIRLVSGV</sequence>
<dbReference type="EMBL" id="PZZP01000004">
    <property type="protein sequence ID" value="PTM53303.1"/>
    <property type="molecule type" value="Genomic_DNA"/>
</dbReference>
<dbReference type="InterPro" id="IPR013321">
    <property type="entry name" value="Arc_rbn_hlx_hlx"/>
</dbReference>
<feature type="domain" description="Ribbon-helix-helix protein CopG" evidence="1">
    <location>
        <begin position="45"/>
        <end position="82"/>
    </location>
</feature>
<dbReference type="InterPro" id="IPR010985">
    <property type="entry name" value="Ribbon_hlx_hlx"/>
</dbReference>
<evidence type="ECO:0000313" key="3">
    <source>
        <dbReference type="Proteomes" id="UP000241639"/>
    </source>
</evidence>
<evidence type="ECO:0000259" key="1">
    <source>
        <dbReference type="Pfam" id="PF01402"/>
    </source>
</evidence>
<protein>
    <submittedName>
        <fullName evidence="2">CopG family transcriptional regulator/antitoxin EndoAI</fullName>
    </submittedName>
</protein>
<dbReference type="InterPro" id="IPR002145">
    <property type="entry name" value="CopG"/>
</dbReference>
<dbReference type="AlphaFoldDB" id="A0A2T4Z0P6"/>
<dbReference type="GO" id="GO:0006355">
    <property type="term" value="P:regulation of DNA-templated transcription"/>
    <property type="evidence" value="ECO:0007669"/>
    <property type="project" value="InterPro"/>
</dbReference>
<organism evidence="2 3">
    <name type="scientific">Desmospora activa DSM 45169</name>
    <dbReference type="NCBI Taxonomy" id="1121389"/>
    <lineage>
        <taxon>Bacteria</taxon>
        <taxon>Bacillati</taxon>
        <taxon>Bacillota</taxon>
        <taxon>Bacilli</taxon>
        <taxon>Bacillales</taxon>
        <taxon>Thermoactinomycetaceae</taxon>
        <taxon>Desmospora</taxon>
    </lineage>
</organism>
<dbReference type="SUPFAM" id="SSF47598">
    <property type="entry name" value="Ribbon-helix-helix"/>
    <property type="match status" value="1"/>
</dbReference>
<accession>A0A2T4Z0P6</accession>
<proteinExistence type="predicted"/>
<gene>
    <name evidence="2" type="ORF">C8J48_3627</name>
</gene>
<dbReference type="CDD" id="cd22231">
    <property type="entry name" value="RHH_NikR_HicB-like"/>
    <property type="match status" value="1"/>
</dbReference>
<evidence type="ECO:0000313" key="2">
    <source>
        <dbReference type="EMBL" id="PTM53303.1"/>
    </source>
</evidence>